<keyword evidence="2" id="KW-1185">Reference proteome</keyword>
<gene>
    <name evidence="1" type="ORF">PMAYCL1PPCAC_17595</name>
</gene>
<evidence type="ECO:0000313" key="2">
    <source>
        <dbReference type="Proteomes" id="UP001328107"/>
    </source>
</evidence>
<dbReference type="AlphaFoldDB" id="A0AAN5I0P0"/>
<dbReference type="EMBL" id="BTRK01000004">
    <property type="protein sequence ID" value="GMR47400.1"/>
    <property type="molecule type" value="Genomic_DNA"/>
</dbReference>
<dbReference type="Proteomes" id="UP001328107">
    <property type="component" value="Unassembled WGS sequence"/>
</dbReference>
<name>A0AAN5I0P0_9BILA</name>
<sequence>SFRFSLTTPSSFVDRVSSFPSEEGLHPSSFHLSMLNQFSGAGPSTPSSAVPMQSPAFANQFGHMSPSFNQQRMMMASAPSSSTSMPSIPPAGMYNPMMGGFPSGMVPTPMMMQPSSIPAAVAPAPSKKAAAAAAAAAAQQHQQQMMNAQQMHHMRQQPLHPTVAPVGQPAVTLHNGQPLFVFINGLVTPHHPVYSNFLAHFHQHQHQQRMMMQRQQQMAAAAAAAAA</sequence>
<accession>A0AAN5I0P0</accession>
<comment type="caution">
    <text evidence="1">The sequence shown here is derived from an EMBL/GenBank/DDBJ whole genome shotgun (WGS) entry which is preliminary data.</text>
</comment>
<proteinExistence type="predicted"/>
<organism evidence="1 2">
    <name type="scientific">Pristionchus mayeri</name>
    <dbReference type="NCBI Taxonomy" id="1317129"/>
    <lineage>
        <taxon>Eukaryota</taxon>
        <taxon>Metazoa</taxon>
        <taxon>Ecdysozoa</taxon>
        <taxon>Nematoda</taxon>
        <taxon>Chromadorea</taxon>
        <taxon>Rhabditida</taxon>
        <taxon>Rhabditina</taxon>
        <taxon>Diplogasteromorpha</taxon>
        <taxon>Diplogasteroidea</taxon>
        <taxon>Neodiplogasteridae</taxon>
        <taxon>Pristionchus</taxon>
    </lineage>
</organism>
<feature type="non-terminal residue" evidence="1">
    <location>
        <position position="1"/>
    </location>
</feature>
<feature type="non-terminal residue" evidence="1">
    <location>
        <position position="227"/>
    </location>
</feature>
<evidence type="ECO:0000313" key="1">
    <source>
        <dbReference type="EMBL" id="GMR47400.1"/>
    </source>
</evidence>
<protein>
    <submittedName>
        <fullName evidence="1">Uncharacterized protein</fullName>
    </submittedName>
</protein>
<reference evidence="2" key="1">
    <citation type="submission" date="2022-10" db="EMBL/GenBank/DDBJ databases">
        <title>Genome assembly of Pristionchus species.</title>
        <authorList>
            <person name="Yoshida K."/>
            <person name="Sommer R.J."/>
        </authorList>
    </citation>
    <scope>NUCLEOTIDE SEQUENCE [LARGE SCALE GENOMIC DNA]</scope>
    <source>
        <strain evidence="2">RS5460</strain>
    </source>
</reference>